<keyword evidence="1" id="KW-0472">Membrane</keyword>
<dbReference type="RefSeq" id="WP_120356066.1">
    <property type="nucleotide sequence ID" value="NZ_RAQO01000009.1"/>
</dbReference>
<proteinExistence type="predicted"/>
<feature type="transmembrane region" description="Helical" evidence="1">
    <location>
        <begin position="96"/>
        <end position="112"/>
    </location>
</feature>
<dbReference type="OrthoDB" id="6227426at2"/>
<accession>A0A420E774</accession>
<reference evidence="2 3" key="1">
    <citation type="submission" date="2018-09" db="EMBL/GenBank/DDBJ databases">
        <authorList>
            <person name="Wang Z."/>
        </authorList>
    </citation>
    <scope>NUCLEOTIDE SEQUENCE [LARGE SCALE GENOMIC DNA]</scope>
    <source>
        <strain evidence="2 3">ALS 81</strain>
    </source>
</reference>
<sequence>MLARPIYEALPLMYLVLGALSIVFLEPALAKIGGLLLFMSGSITWVMRSNARRRDDFKTHHVQGIFLPEAYYEFFPFLLLGISVLLAAFYFNGPGIVFMILASLRGLQLIYLRSRYRHTANYAFG</sequence>
<evidence type="ECO:0000313" key="3">
    <source>
        <dbReference type="Proteomes" id="UP000286482"/>
    </source>
</evidence>
<name>A0A420E774_9ALTE</name>
<evidence type="ECO:0000256" key="1">
    <source>
        <dbReference type="SAM" id="Phobius"/>
    </source>
</evidence>
<dbReference type="AlphaFoldDB" id="A0A420E774"/>
<keyword evidence="1" id="KW-0812">Transmembrane</keyword>
<feature type="transmembrane region" description="Helical" evidence="1">
    <location>
        <begin position="7"/>
        <end position="25"/>
    </location>
</feature>
<gene>
    <name evidence="2" type="ORF">DBZ36_16450</name>
</gene>
<keyword evidence="1" id="KW-1133">Transmembrane helix</keyword>
<comment type="caution">
    <text evidence="2">The sequence shown here is derived from an EMBL/GenBank/DDBJ whole genome shotgun (WGS) entry which is preliminary data.</text>
</comment>
<evidence type="ECO:0000313" key="2">
    <source>
        <dbReference type="EMBL" id="RKF14255.1"/>
    </source>
</evidence>
<organism evidence="2 3">
    <name type="scientific">Alginatibacterium sediminis</name>
    <dbReference type="NCBI Taxonomy" id="2164068"/>
    <lineage>
        <taxon>Bacteria</taxon>
        <taxon>Pseudomonadati</taxon>
        <taxon>Pseudomonadota</taxon>
        <taxon>Gammaproteobacteria</taxon>
        <taxon>Alteromonadales</taxon>
        <taxon>Alteromonadaceae</taxon>
        <taxon>Alginatibacterium</taxon>
    </lineage>
</organism>
<protein>
    <submittedName>
        <fullName evidence="2">Uncharacterized protein</fullName>
    </submittedName>
</protein>
<keyword evidence="3" id="KW-1185">Reference proteome</keyword>
<dbReference type="EMBL" id="RAQO01000009">
    <property type="protein sequence ID" value="RKF14255.1"/>
    <property type="molecule type" value="Genomic_DNA"/>
</dbReference>
<dbReference type="Proteomes" id="UP000286482">
    <property type="component" value="Unassembled WGS sequence"/>
</dbReference>